<name>A0A0F3GHX5_9BACT</name>
<accession>A0A0F3GHX5</accession>
<protein>
    <submittedName>
        <fullName evidence="1">Uncharacterized protein</fullName>
    </submittedName>
</protein>
<reference evidence="1 2" key="1">
    <citation type="submission" date="2015-02" db="EMBL/GenBank/DDBJ databases">
        <title>Single-cell genomics of uncultivated deep-branching MTB reveals a conserved set of magnetosome genes.</title>
        <authorList>
            <person name="Kolinko S."/>
            <person name="Richter M."/>
            <person name="Glockner F.O."/>
            <person name="Brachmann A."/>
            <person name="Schuler D."/>
        </authorList>
    </citation>
    <scope>NUCLEOTIDE SEQUENCE [LARGE SCALE GENOMIC DNA]</scope>
    <source>
        <strain evidence="1">TM-1</strain>
    </source>
</reference>
<dbReference type="EMBL" id="LACI01002666">
    <property type="protein sequence ID" value="KJU81491.1"/>
    <property type="molecule type" value="Genomic_DNA"/>
</dbReference>
<sequence length="138" mass="15525">MDNPHKSAFTAQGPYSPVELLVQGNDRFLSPIIRGTSDYRYPKSSNHTHLQQLVHCSSGHHLLYDIAVEISTGCTGFVVVSLIPIDFYITWVSKLQPPDQSLKDQLTLCCSIFRYTLSPIIFNYSCDGQMTMFGYVCP</sequence>
<dbReference type="AlphaFoldDB" id="A0A0F3GHX5"/>
<evidence type="ECO:0000313" key="2">
    <source>
        <dbReference type="Proteomes" id="UP000033423"/>
    </source>
</evidence>
<gene>
    <name evidence="1" type="ORF">MBAV_006317</name>
</gene>
<proteinExistence type="predicted"/>
<comment type="caution">
    <text evidence="1">The sequence shown here is derived from an EMBL/GenBank/DDBJ whole genome shotgun (WGS) entry which is preliminary data.</text>
</comment>
<evidence type="ECO:0000313" key="1">
    <source>
        <dbReference type="EMBL" id="KJU81491.1"/>
    </source>
</evidence>
<keyword evidence="2" id="KW-1185">Reference proteome</keyword>
<dbReference type="Proteomes" id="UP000033423">
    <property type="component" value="Unassembled WGS sequence"/>
</dbReference>
<organism evidence="1 2">
    <name type="scientific">Candidatus Magnetobacterium bavaricum</name>
    <dbReference type="NCBI Taxonomy" id="29290"/>
    <lineage>
        <taxon>Bacteria</taxon>
        <taxon>Pseudomonadati</taxon>
        <taxon>Nitrospirota</taxon>
        <taxon>Thermodesulfovibrionia</taxon>
        <taxon>Thermodesulfovibrionales</taxon>
        <taxon>Candidatus Magnetobacteriaceae</taxon>
        <taxon>Candidatus Magnetobacterium</taxon>
    </lineage>
</organism>